<comment type="caution">
    <text evidence="1">The sequence shown here is derived from an EMBL/GenBank/DDBJ whole genome shotgun (WGS) entry which is preliminary data.</text>
</comment>
<evidence type="ECO:0008006" key="3">
    <source>
        <dbReference type="Google" id="ProtNLM"/>
    </source>
</evidence>
<dbReference type="SUPFAM" id="SSF52540">
    <property type="entry name" value="P-loop containing nucleoside triphosphate hydrolases"/>
    <property type="match status" value="1"/>
</dbReference>
<accession>A0A6G0WGE4</accession>
<dbReference type="PANTHER" id="PTHR37816:SF1">
    <property type="entry name" value="TOXIN"/>
    <property type="match status" value="1"/>
</dbReference>
<sequence>MKLASSRIAVIGITSCGKSTLALTLSTKLGIPFIDSDALFWASNWQKAADYVEKMTIATEPPTWVLAGHSTAARDMVFRRANIVVWLDYSLWTILWRLVMRTLHRWWTQEPLWGTTNRESLWVHFKLWSDESLVHFFFKSYWRYKKVYADALALHPHLQLLRFRHPSETQAWLDSLHQHS</sequence>
<proteinExistence type="predicted"/>
<dbReference type="InterPro" id="IPR052922">
    <property type="entry name" value="Cytidylate_Kinase-2"/>
</dbReference>
<dbReference type="AlphaFoldDB" id="A0A6G0WGE4"/>
<keyword evidence="2" id="KW-1185">Reference proteome</keyword>
<evidence type="ECO:0000313" key="2">
    <source>
        <dbReference type="Proteomes" id="UP000481153"/>
    </source>
</evidence>
<dbReference type="Gene3D" id="3.40.50.300">
    <property type="entry name" value="P-loop containing nucleotide triphosphate hydrolases"/>
    <property type="match status" value="1"/>
</dbReference>
<dbReference type="PANTHER" id="PTHR37816">
    <property type="entry name" value="YALI0E33011P"/>
    <property type="match status" value="1"/>
</dbReference>
<dbReference type="Proteomes" id="UP000481153">
    <property type="component" value="Unassembled WGS sequence"/>
</dbReference>
<dbReference type="InterPro" id="IPR027417">
    <property type="entry name" value="P-loop_NTPase"/>
</dbReference>
<protein>
    <recommendedName>
        <fullName evidence="3">Adenylate kinase</fullName>
    </recommendedName>
</protein>
<gene>
    <name evidence="1" type="ORF">Ae201684_015577</name>
</gene>
<evidence type="ECO:0000313" key="1">
    <source>
        <dbReference type="EMBL" id="KAF0726118.1"/>
    </source>
</evidence>
<dbReference type="VEuPathDB" id="FungiDB:AeMF1_020762"/>
<reference evidence="1 2" key="1">
    <citation type="submission" date="2019-07" db="EMBL/GenBank/DDBJ databases">
        <title>Genomics analysis of Aphanomyces spp. identifies a new class of oomycete effector associated with host adaptation.</title>
        <authorList>
            <person name="Gaulin E."/>
        </authorList>
    </citation>
    <scope>NUCLEOTIDE SEQUENCE [LARGE SCALE GENOMIC DNA]</scope>
    <source>
        <strain evidence="1 2">ATCC 201684</strain>
    </source>
</reference>
<organism evidence="1 2">
    <name type="scientific">Aphanomyces euteiches</name>
    <dbReference type="NCBI Taxonomy" id="100861"/>
    <lineage>
        <taxon>Eukaryota</taxon>
        <taxon>Sar</taxon>
        <taxon>Stramenopiles</taxon>
        <taxon>Oomycota</taxon>
        <taxon>Saprolegniomycetes</taxon>
        <taxon>Saprolegniales</taxon>
        <taxon>Verrucalvaceae</taxon>
        <taxon>Aphanomyces</taxon>
    </lineage>
</organism>
<name>A0A6G0WGE4_9STRA</name>
<dbReference type="EMBL" id="VJMJ01000225">
    <property type="protein sequence ID" value="KAF0726118.1"/>
    <property type="molecule type" value="Genomic_DNA"/>
</dbReference>